<evidence type="ECO:0000313" key="1">
    <source>
        <dbReference type="EMBL" id="KAG7415013.1"/>
    </source>
</evidence>
<organism evidence="1 2">
    <name type="scientific">Fusarium oxysporum f. sp. raphani</name>
    <dbReference type="NCBI Taxonomy" id="96318"/>
    <lineage>
        <taxon>Eukaryota</taxon>
        <taxon>Fungi</taxon>
        <taxon>Dikarya</taxon>
        <taxon>Ascomycota</taxon>
        <taxon>Pezizomycotina</taxon>
        <taxon>Sordariomycetes</taxon>
        <taxon>Hypocreomycetidae</taxon>
        <taxon>Hypocreales</taxon>
        <taxon>Nectriaceae</taxon>
        <taxon>Fusarium</taxon>
        <taxon>Fusarium oxysporum species complex</taxon>
    </lineage>
</organism>
<dbReference type="Proteomes" id="UP000693942">
    <property type="component" value="Unassembled WGS sequence"/>
</dbReference>
<dbReference type="EMBL" id="JAELUR010000021">
    <property type="protein sequence ID" value="KAG7415013.1"/>
    <property type="molecule type" value="Genomic_DNA"/>
</dbReference>
<evidence type="ECO:0000313" key="2">
    <source>
        <dbReference type="Proteomes" id="UP000693942"/>
    </source>
</evidence>
<reference evidence="1" key="1">
    <citation type="submission" date="2021-04" db="EMBL/GenBank/DDBJ databases">
        <title>First draft genome resource for Brassicaceae pathogens Fusarium oxysporum f. sp. raphani and Fusarium oxysporum f. sp. rapae.</title>
        <authorList>
            <person name="Asai S."/>
        </authorList>
    </citation>
    <scope>NUCLEOTIDE SEQUENCE</scope>
    <source>
        <strain evidence="1">Tf1262</strain>
    </source>
</reference>
<dbReference type="AlphaFoldDB" id="A0A8J5NYW0"/>
<protein>
    <submittedName>
        <fullName evidence="1">Uncharacterized protein</fullName>
    </submittedName>
</protein>
<name>A0A8J5NYW0_FUSOX</name>
<accession>A0A8J5NYW0</accession>
<comment type="caution">
    <text evidence="1">The sequence shown here is derived from an EMBL/GenBank/DDBJ whole genome shotgun (WGS) entry which is preliminary data.</text>
</comment>
<gene>
    <name evidence="1" type="ORF">Forpi1262_v016848</name>
</gene>
<proteinExistence type="predicted"/>
<sequence length="250" mass="29180">MSTQAVHGGPIPGLQRTLTTHDLEKARQHHNNLPEDDILLKVVEKIRKHLPQLRLLFQKFGVVNLFGVHVPHRHFTVPDRFHLVGQTEARDESLYLTRLMDDTFNPSEVCGRKFVYDPQRGWCPHEFHYGPMPDIRNVDPEFFLRFTEYLVTNELTSILGLMYLPQELLLYDMIEFVLSNCALLLVQAASTRITDDRVTTSWNFSDPIYTRETDCIPDRFGKHPPRPDDFLLQPRPVINDAIQQHYPRIL</sequence>